<reference evidence="2" key="1">
    <citation type="journal article" date="2022" name="bioRxiv">
        <title>Sequencing and chromosome-scale assembly of the giantPleurodeles waltlgenome.</title>
        <authorList>
            <person name="Brown T."/>
            <person name="Elewa A."/>
            <person name="Iarovenko S."/>
            <person name="Subramanian E."/>
            <person name="Araus A.J."/>
            <person name="Petzold A."/>
            <person name="Susuki M."/>
            <person name="Suzuki K.-i.T."/>
            <person name="Hayashi T."/>
            <person name="Toyoda A."/>
            <person name="Oliveira C."/>
            <person name="Osipova E."/>
            <person name="Leigh N.D."/>
            <person name="Simon A."/>
            <person name="Yun M.H."/>
        </authorList>
    </citation>
    <scope>NUCLEOTIDE SEQUENCE</scope>
    <source>
        <strain evidence="2">20211129_DDA</strain>
        <tissue evidence="2">Liver</tissue>
    </source>
</reference>
<evidence type="ECO:0000256" key="1">
    <source>
        <dbReference type="SAM" id="MobiDB-lite"/>
    </source>
</evidence>
<protein>
    <submittedName>
        <fullName evidence="2">Uncharacterized protein</fullName>
    </submittedName>
</protein>
<feature type="region of interest" description="Disordered" evidence="1">
    <location>
        <begin position="101"/>
        <end position="151"/>
    </location>
</feature>
<gene>
    <name evidence="2" type="ORF">NDU88_002360</name>
</gene>
<dbReference type="AlphaFoldDB" id="A0AAV7WL04"/>
<feature type="region of interest" description="Disordered" evidence="1">
    <location>
        <begin position="41"/>
        <end position="82"/>
    </location>
</feature>
<proteinExistence type="predicted"/>
<dbReference type="EMBL" id="JANPWB010000001">
    <property type="protein sequence ID" value="KAJ1214743.1"/>
    <property type="molecule type" value="Genomic_DNA"/>
</dbReference>
<comment type="caution">
    <text evidence="2">The sequence shown here is derived from an EMBL/GenBank/DDBJ whole genome shotgun (WGS) entry which is preliminary data.</text>
</comment>
<name>A0AAV7WL04_PLEWA</name>
<organism evidence="2 3">
    <name type="scientific">Pleurodeles waltl</name>
    <name type="common">Iberian ribbed newt</name>
    <dbReference type="NCBI Taxonomy" id="8319"/>
    <lineage>
        <taxon>Eukaryota</taxon>
        <taxon>Metazoa</taxon>
        <taxon>Chordata</taxon>
        <taxon>Craniata</taxon>
        <taxon>Vertebrata</taxon>
        <taxon>Euteleostomi</taxon>
        <taxon>Amphibia</taxon>
        <taxon>Batrachia</taxon>
        <taxon>Caudata</taxon>
        <taxon>Salamandroidea</taxon>
        <taxon>Salamandridae</taxon>
        <taxon>Pleurodelinae</taxon>
        <taxon>Pleurodeles</taxon>
    </lineage>
</organism>
<feature type="region of interest" description="Disordered" evidence="1">
    <location>
        <begin position="175"/>
        <end position="235"/>
    </location>
</feature>
<keyword evidence="3" id="KW-1185">Reference proteome</keyword>
<feature type="compositionally biased region" description="Basic and acidic residues" evidence="1">
    <location>
        <begin position="107"/>
        <end position="116"/>
    </location>
</feature>
<dbReference type="Proteomes" id="UP001066276">
    <property type="component" value="Chromosome 1_1"/>
</dbReference>
<evidence type="ECO:0000313" key="2">
    <source>
        <dbReference type="EMBL" id="KAJ1214743.1"/>
    </source>
</evidence>
<accession>A0AAV7WL04</accession>
<sequence>MSNRAWSVRRDSRYAAAWGCDQTLEGDLSRIGENALHPGLTLAYAPDDTPGSTTTPNGFREVTGDENLRVAGTPISPKQSLCGLRLPATPKTEAQDALNTLSGKQRGRVETARWVREVGPLPSPEDAEPTRTKRAGPRSATPSTEGKNGRLPKAAGTLALTVRTLRGTRLSAALKSAQRTPQIPGIGNTAAAPGPLTEGRGLLPSPEEAEHAIVKKVGPINTAPGDKEGNERPLK</sequence>
<evidence type="ECO:0000313" key="3">
    <source>
        <dbReference type="Proteomes" id="UP001066276"/>
    </source>
</evidence>
<feature type="compositionally biased region" description="Basic and acidic residues" evidence="1">
    <location>
        <begin position="225"/>
        <end position="235"/>
    </location>
</feature>